<keyword evidence="1" id="KW-0472">Membrane</keyword>
<dbReference type="AlphaFoldDB" id="D2RFZ9"/>
<name>D2RFZ9_ARCPA</name>
<evidence type="ECO:0000313" key="3">
    <source>
        <dbReference type="Proteomes" id="UP000001901"/>
    </source>
</evidence>
<organism evidence="2 3">
    <name type="scientific">Archaeoglobus profundus (strain DSM 5631 / JCM 9629 / NBRC 100127 / Av18)</name>
    <dbReference type="NCBI Taxonomy" id="572546"/>
    <lineage>
        <taxon>Archaea</taxon>
        <taxon>Methanobacteriati</taxon>
        <taxon>Methanobacteriota</taxon>
        <taxon>Archaeoglobi</taxon>
        <taxon>Archaeoglobales</taxon>
        <taxon>Archaeoglobaceae</taxon>
        <taxon>Archaeoglobus</taxon>
    </lineage>
</organism>
<dbReference type="OrthoDB" id="382910at2157"/>
<reference evidence="2 3" key="1">
    <citation type="journal article" date="2010" name="Stand. Genomic Sci.">
        <title>Complete genome sequence of Archaeoglobus profundus type strain (AV18).</title>
        <authorList>
            <person name="von Jan M."/>
            <person name="Lapidus A."/>
            <person name="Del Rio T.G."/>
            <person name="Copeland A."/>
            <person name="Tice H."/>
            <person name="Cheng J.F."/>
            <person name="Lucas S."/>
            <person name="Chen F."/>
            <person name="Nolan M."/>
            <person name="Goodwin L."/>
            <person name="Han C."/>
            <person name="Pitluck S."/>
            <person name="Liolios K."/>
            <person name="Ivanova N."/>
            <person name="Mavromatis K."/>
            <person name="Ovchinnikova G."/>
            <person name="Chertkov O."/>
            <person name="Pati A."/>
            <person name="Chen A."/>
            <person name="Palaniappan K."/>
            <person name="Land M."/>
            <person name="Hauser L."/>
            <person name="Chang Y.J."/>
            <person name="Jeffries C.D."/>
            <person name="Saunders E."/>
            <person name="Brettin T."/>
            <person name="Detter J.C."/>
            <person name="Chain P."/>
            <person name="Eichinger K."/>
            <person name="Huber H."/>
            <person name="Spring S."/>
            <person name="Rohde M."/>
            <person name="Goker M."/>
            <person name="Wirth R."/>
            <person name="Woyke T."/>
            <person name="Bristow J."/>
            <person name="Eisen J.A."/>
            <person name="Markowitz V."/>
            <person name="Hugenholtz P."/>
            <person name="Kyrpides N.C."/>
            <person name="Klenk H.P."/>
        </authorList>
    </citation>
    <scope>NUCLEOTIDE SEQUENCE [LARGE SCALE GENOMIC DNA]</scope>
    <source>
        <strain evidence="3">DSM 5631 / JCM 9629 / NBRC 100127 / Av18</strain>
    </source>
</reference>
<dbReference type="HOGENOM" id="CLU_169406_0_0_2"/>
<dbReference type="RefSeq" id="WP_012939560.1">
    <property type="nucleotide sequence ID" value="NC_013741.1"/>
</dbReference>
<evidence type="ECO:0000313" key="2">
    <source>
        <dbReference type="EMBL" id="ADB57224.1"/>
    </source>
</evidence>
<evidence type="ECO:0000256" key="1">
    <source>
        <dbReference type="SAM" id="Phobius"/>
    </source>
</evidence>
<keyword evidence="1" id="KW-1133">Transmembrane helix</keyword>
<protein>
    <submittedName>
        <fullName evidence="2">Uncharacterized protein</fullName>
    </submittedName>
</protein>
<dbReference type="KEGG" id="apo:Arcpr_0152"/>
<gene>
    <name evidence="2" type="ordered locus">Arcpr_0152</name>
</gene>
<feature type="transmembrane region" description="Helical" evidence="1">
    <location>
        <begin position="65"/>
        <end position="83"/>
    </location>
</feature>
<feature type="transmembrane region" description="Helical" evidence="1">
    <location>
        <begin position="38"/>
        <end position="59"/>
    </location>
</feature>
<dbReference type="Proteomes" id="UP000001901">
    <property type="component" value="Chromosome"/>
</dbReference>
<dbReference type="EMBL" id="CP001857">
    <property type="protein sequence ID" value="ADB57224.1"/>
    <property type="molecule type" value="Genomic_DNA"/>
</dbReference>
<dbReference type="STRING" id="572546.Arcpr_0152"/>
<feature type="transmembrane region" description="Helical" evidence="1">
    <location>
        <begin position="6"/>
        <end position="31"/>
    </location>
</feature>
<feature type="transmembrane region" description="Helical" evidence="1">
    <location>
        <begin position="95"/>
        <end position="112"/>
    </location>
</feature>
<dbReference type="PaxDb" id="572546-Arcpr_0152"/>
<accession>D2RFZ9</accession>
<keyword evidence="1" id="KW-0812">Transmembrane</keyword>
<proteinExistence type="predicted"/>
<keyword evidence="3" id="KW-1185">Reference proteome</keyword>
<dbReference type="GeneID" id="32159824"/>
<sequence>MGGDVRILIAALSFAFFVVCPRMAGITSLIAKSTGLDLIKVTVIGTLVAIPLVVAMVLIFSRYGLIAALAFAVLTDFLSALAMKEISPKAGIETLVIALFVLIGAKVATYISKFI</sequence>